<dbReference type="RefSeq" id="WP_220809786.1">
    <property type="nucleotide sequence ID" value="NZ_BPMK01000016.1"/>
</dbReference>
<evidence type="ECO:0000313" key="3">
    <source>
        <dbReference type="Proteomes" id="UP000887222"/>
    </source>
</evidence>
<protein>
    <submittedName>
        <fullName evidence="2">Uncharacterized protein</fullName>
    </submittedName>
</protein>
<feature type="compositionally biased region" description="Basic and acidic residues" evidence="1">
    <location>
        <begin position="83"/>
        <end position="96"/>
    </location>
</feature>
<name>A0ABQ4Q885_9BURK</name>
<feature type="region of interest" description="Disordered" evidence="1">
    <location>
        <begin position="58"/>
        <end position="96"/>
    </location>
</feature>
<gene>
    <name evidence="2" type="ORF">NCCP691_33820</name>
</gene>
<reference evidence="2 3" key="1">
    <citation type="journal article" date="2022" name="Int. J. Syst. Evol. Microbiol.">
        <title>Noviherbaspirillum aridicola sp. nov., isolated from an arid soil in Pakistan.</title>
        <authorList>
            <person name="Khan I.U."/>
            <person name="Saqib M."/>
            <person name="Amin A."/>
            <person name="Hussain F."/>
            <person name="Li L."/>
            <person name="Liu Y.H."/>
            <person name="Fang B.Z."/>
            <person name="Ahmed I."/>
            <person name="Li W.J."/>
        </authorList>
    </citation>
    <scope>NUCLEOTIDE SEQUENCE [LARGE SCALE GENOMIC DNA]</scope>
    <source>
        <strain evidence="2 3">NCCP-691</strain>
    </source>
</reference>
<accession>A0ABQ4Q885</accession>
<organism evidence="2 3">
    <name type="scientific">Noviherbaspirillum aridicola</name>
    <dbReference type="NCBI Taxonomy" id="2849687"/>
    <lineage>
        <taxon>Bacteria</taxon>
        <taxon>Pseudomonadati</taxon>
        <taxon>Pseudomonadota</taxon>
        <taxon>Betaproteobacteria</taxon>
        <taxon>Burkholderiales</taxon>
        <taxon>Oxalobacteraceae</taxon>
        <taxon>Noviherbaspirillum</taxon>
    </lineage>
</organism>
<dbReference type="EMBL" id="BPMK01000016">
    <property type="protein sequence ID" value="GIZ53368.1"/>
    <property type="molecule type" value="Genomic_DNA"/>
</dbReference>
<evidence type="ECO:0000313" key="2">
    <source>
        <dbReference type="EMBL" id="GIZ53368.1"/>
    </source>
</evidence>
<comment type="caution">
    <text evidence="2">The sequence shown here is derived from an EMBL/GenBank/DDBJ whole genome shotgun (WGS) entry which is preliminary data.</text>
</comment>
<keyword evidence="3" id="KW-1185">Reference proteome</keyword>
<dbReference type="Proteomes" id="UP000887222">
    <property type="component" value="Unassembled WGS sequence"/>
</dbReference>
<evidence type="ECO:0000256" key="1">
    <source>
        <dbReference type="SAM" id="MobiDB-lite"/>
    </source>
</evidence>
<proteinExistence type="predicted"/>
<sequence length="96" mass="10773">MFVVYWLEAAEDGSEAGFQSFGESEMSAALRFMEELRTAQREGARPIAFITMCSENPNSVGKPGAADPGADYNWTKRRGNMPRAREALNPDNYRDY</sequence>